<gene>
    <name evidence="2" type="ORF">EVOR1521_LOCUS5088</name>
</gene>
<sequence length="687" mass="76176">MEPPKLMRIDSQKRKFQDDQDEGMAFSGKELPDGASAGKAQKEADQLAEAIANDYVPKVPDVDKPFVGAMPVLLKKPRIYNDDETCRNTRVASQAITKAIQKADGVVLVFAQDVSRTACAKSMLEHACDSEDAVAKAPIKVAMASDWQHTLPLTETRLQAVPILDVAHPLLIYVGTPGKYATMCIRSDHGQFEKAYQNDRLIILCKGACMLPIGSQEQNIYGLDENEVLKSICHDLKEKGRIAWGLGAGTKTVFLQKAFGYDKALPMPPPLAFAETSTGGFSCLADYIKFTNQVKMGSPEMTVKNYYDTGLTVSVVMATVVNQGLSLLTDGDGLAMLRDASIGHIISKLNQVSTVDQYTSTKSVYNFFIGDGANRLNGGVELTMHLMEGVPSQSQTTVFVFNNQVWAIEDNLVASNEKEHVLFNSQFYTIVGTHKSVCICETEQDLREILTYLSERTIKFVAGKVKPGIHMVIVRGLKTNLPPVIGDIEPIRSSKEMAFLRDVLGSFAAGCESRVPLYGCSAFEYIQYLHIFLEQMPEGKKYQYICGRTDIQAAHMMGFQQPEGKCVLFINDVYGVNSLGESLRFVLSGFGGRQVLVLIWHPSVLKVLDNFHLHRPPMVWPSLGPTLAKFYVRKESDAFFADWEGDGRVTQRVKHHLEIGTPLVMVNLMPSQECNYIQLDTRIKVKD</sequence>
<dbReference type="EMBL" id="CAUJNA010000347">
    <property type="protein sequence ID" value="CAJ1375907.1"/>
    <property type="molecule type" value="Genomic_DNA"/>
</dbReference>
<dbReference type="AlphaFoldDB" id="A0AA36HWG6"/>
<proteinExistence type="predicted"/>
<evidence type="ECO:0000256" key="1">
    <source>
        <dbReference type="SAM" id="MobiDB-lite"/>
    </source>
</evidence>
<evidence type="ECO:0000313" key="3">
    <source>
        <dbReference type="Proteomes" id="UP001178507"/>
    </source>
</evidence>
<organism evidence="2 3">
    <name type="scientific">Effrenium voratum</name>
    <dbReference type="NCBI Taxonomy" id="2562239"/>
    <lineage>
        <taxon>Eukaryota</taxon>
        <taxon>Sar</taxon>
        <taxon>Alveolata</taxon>
        <taxon>Dinophyceae</taxon>
        <taxon>Suessiales</taxon>
        <taxon>Symbiodiniaceae</taxon>
        <taxon>Effrenium</taxon>
    </lineage>
</organism>
<evidence type="ECO:0000313" key="2">
    <source>
        <dbReference type="EMBL" id="CAJ1375907.1"/>
    </source>
</evidence>
<feature type="region of interest" description="Disordered" evidence="1">
    <location>
        <begin position="1"/>
        <end position="42"/>
    </location>
</feature>
<name>A0AA36HWG6_9DINO</name>
<feature type="compositionally biased region" description="Basic and acidic residues" evidence="1">
    <location>
        <begin position="1"/>
        <end position="18"/>
    </location>
</feature>
<dbReference type="Proteomes" id="UP001178507">
    <property type="component" value="Unassembled WGS sequence"/>
</dbReference>
<keyword evidence="3" id="KW-1185">Reference proteome</keyword>
<protein>
    <submittedName>
        <fullName evidence="2">Uncharacterized protein</fullName>
    </submittedName>
</protein>
<reference evidence="2" key="1">
    <citation type="submission" date="2023-08" db="EMBL/GenBank/DDBJ databases">
        <authorList>
            <person name="Chen Y."/>
            <person name="Shah S."/>
            <person name="Dougan E. K."/>
            <person name="Thang M."/>
            <person name="Chan C."/>
        </authorList>
    </citation>
    <scope>NUCLEOTIDE SEQUENCE</scope>
</reference>
<comment type="caution">
    <text evidence="2">The sequence shown here is derived from an EMBL/GenBank/DDBJ whole genome shotgun (WGS) entry which is preliminary data.</text>
</comment>
<accession>A0AA36HWG6</accession>